<dbReference type="EMBL" id="SOJN01000078">
    <property type="protein sequence ID" value="TET45658.1"/>
    <property type="molecule type" value="Genomic_DNA"/>
</dbReference>
<organism evidence="2 3">
    <name type="scientific">candidate division TA06 bacterium</name>
    <dbReference type="NCBI Taxonomy" id="2250710"/>
    <lineage>
        <taxon>Bacteria</taxon>
        <taxon>Bacteria division TA06</taxon>
    </lineage>
</organism>
<feature type="domain" description="Thioredoxin-like fold" evidence="1">
    <location>
        <begin position="4"/>
        <end position="62"/>
    </location>
</feature>
<gene>
    <name evidence="2" type="ORF">E3J62_06810</name>
</gene>
<name>A0A523USZ6_UNCT6</name>
<dbReference type="InterPro" id="IPR012336">
    <property type="entry name" value="Thioredoxin-like_fold"/>
</dbReference>
<protein>
    <submittedName>
        <fullName evidence="2">Thioredoxin family protein</fullName>
    </submittedName>
</protein>
<dbReference type="Proteomes" id="UP000315525">
    <property type="component" value="Unassembled WGS sequence"/>
</dbReference>
<evidence type="ECO:0000313" key="2">
    <source>
        <dbReference type="EMBL" id="TET45658.1"/>
    </source>
</evidence>
<comment type="caution">
    <text evidence="2">The sequence shown here is derived from an EMBL/GenBank/DDBJ whole genome shotgun (WGS) entry which is preliminary data.</text>
</comment>
<sequence length="85" mass="9157">MARKVEVFTAGCPLCEETVQLVNKIACPSCDVTVYDLKEKGLEKAREYGVSSVPTVVVDGKILDCCKRGKPTEEDLRAAGIGQPV</sequence>
<proteinExistence type="predicted"/>
<dbReference type="Pfam" id="PF13192">
    <property type="entry name" value="Thioredoxin_3"/>
    <property type="match status" value="1"/>
</dbReference>
<dbReference type="AlphaFoldDB" id="A0A523USZ6"/>
<evidence type="ECO:0000259" key="1">
    <source>
        <dbReference type="Pfam" id="PF13192"/>
    </source>
</evidence>
<dbReference type="SUPFAM" id="SSF52833">
    <property type="entry name" value="Thioredoxin-like"/>
    <property type="match status" value="1"/>
</dbReference>
<accession>A0A523USZ6</accession>
<dbReference type="InterPro" id="IPR036249">
    <property type="entry name" value="Thioredoxin-like_sf"/>
</dbReference>
<dbReference type="Gene3D" id="3.40.30.10">
    <property type="entry name" value="Glutaredoxin"/>
    <property type="match status" value="1"/>
</dbReference>
<evidence type="ECO:0000313" key="3">
    <source>
        <dbReference type="Proteomes" id="UP000315525"/>
    </source>
</evidence>
<reference evidence="2 3" key="1">
    <citation type="submission" date="2019-03" db="EMBL/GenBank/DDBJ databases">
        <title>Metabolic potential of uncultured bacteria and archaea associated with petroleum seepage in deep-sea sediments.</title>
        <authorList>
            <person name="Dong X."/>
            <person name="Hubert C."/>
        </authorList>
    </citation>
    <scope>NUCLEOTIDE SEQUENCE [LARGE SCALE GENOMIC DNA]</scope>
    <source>
        <strain evidence="2">E44_bin18</strain>
    </source>
</reference>